<comment type="caution">
    <text evidence="2">The sequence shown here is derived from an EMBL/GenBank/DDBJ whole genome shotgun (WGS) entry which is preliminary data.</text>
</comment>
<name>A0A9Q0LDU8_ANAIG</name>
<gene>
    <name evidence="2" type="ORF">M0811_11628</name>
</gene>
<dbReference type="OrthoDB" id="28112at2759"/>
<proteinExistence type="inferred from homology"/>
<dbReference type="PANTHER" id="PTHR23271:SF1">
    <property type="entry name" value="U3 SMALL NUCLEOLAR RNA-ASSOCIATED PROTEIN 6 HOMOLOG"/>
    <property type="match status" value="1"/>
</dbReference>
<sequence length="500" mass="60482">MILKKISQIYANSLQFHPENEDLWILSASFEFENNLNMNTSRKILQRALKTIPNSKKLWHEYFRMECIYVDQMNDENILNLDNNSLKPQKHSQQLKNFLNFAIPKIIFKNAIEKISNDIQFRADFIPISRTFSNSDSLIDEIYQSIQNDFPNLPKQFMLISERYFDEIILKKLQNENEFKKSFEFAKENYQKILEKNNSLEIWKYYILFHKKILSVTKITNNELINSILNNFQTWLYFNFKIKEANVFLLKNTKTKDEKEKEKEEYIRKIYQELIEKFGKNNWKIWQDFIEFEKKQNQFKSSSTIYWRAIKELPTHSQNQNNIETIKSFISTVQIKFKILKELIEILPEPKAVIEQKITKRKHRPTIKKSKIRIKFEDAKQNYENGILSKKNKDYQKAEELFKKSIELLANIQQIIEKNLNNNPKNKIHLNRMKELCINLEIKNRIKYSQLLRKNYLMNHLNYFKLQLNQQILHDKLKLKGYIELEMELFNKIKENIMKL</sequence>
<comment type="similarity">
    <text evidence="1">Belongs to the UTP6 family.</text>
</comment>
<dbReference type="GO" id="GO:0034388">
    <property type="term" value="C:Pwp2p-containing subcomplex of 90S preribosome"/>
    <property type="evidence" value="ECO:0007669"/>
    <property type="project" value="TreeGrafter"/>
</dbReference>
<dbReference type="AlphaFoldDB" id="A0A9Q0LDU8"/>
<dbReference type="GO" id="GO:0032040">
    <property type="term" value="C:small-subunit processome"/>
    <property type="evidence" value="ECO:0007669"/>
    <property type="project" value="TreeGrafter"/>
</dbReference>
<dbReference type="InterPro" id="IPR003107">
    <property type="entry name" value="HAT"/>
</dbReference>
<dbReference type="GO" id="GO:0000462">
    <property type="term" value="P:maturation of SSU-rRNA from tricistronic rRNA transcript (SSU-rRNA, 5.8S rRNA, LSU-rRNA)"/>
    <property type="evidence" value="ECO:0007669"/>
    <property type="project" value="InterPro"/>
</dbReference>
<dbReference type="SUPFAM" id="SSF48452">
    <property type="entry name" value="TPR-like"/>
    <property type="match status" value="3"/>
</dbReference>
<dbReference type="EMBL" id="JAPDFW010000104">
    <property type="protein sequence ID" value="KAJ5069455.1"/>
    <property type="molecule type" value="Genomic_DNA"/>
</dbReference>
<evidence type="ECO:0000256" key="1">
    <source>
        <dbReference type="ARBA" id="ARBA00010734"/>
    </source>
</evidence>
<accession>A0A9Q0LDU8</accession>
<dbReference type="Proteomes" id="UP001149090">
    <property type="component" value="Unassembled WGS sequence"/>
</dbReference>
<reference evidence="2" key="1">
    <citation type="submission" date="2022-10" db="EMBL/GenBank/DDBJ databases">
        <title>Novel sulphate-reducing endosymbionts in the free-living metamonad Anaeramoeba.</title>
        <authorList>
            <person name="Jerlstrom-Hultqvist J."/>
            <person name="Cepicka I."/>
            <person name="Gallot-Lavallee L."/>
            <person name="Salas-Leiva D."/>
            <person name="Curtis B.A."/>
            <person name="Zahonova K."/>
            <person name="Pipaliya S."/>
            <person name="Dacks J."/>
            <person name="Roger A.J."/>
        </authorList>
    </citation>
    <scope>NUCLEOTIDE SEQUENCE</scope>
    <source>
        <strain evidence="2">BMAN</strain>
    </source>
</reference>
<dbReference type="GO" id="GO:0030515">
    <property type="term" value="F:snoRNA binding"/>
    <property type="evidence" value="ECO:0007669"/>
    <property type="project" value="InterPro"/>
</dbReference>
<evidence type="ECO:0000313" key="3">
    <source>
        <dbReference type="Proteomes" id="UP001149090"/>
    </source>
</evidence>
<organism evidence="2 3">
    <name type="scientific">Anaeramoeba ignava</name>
    <name type="common">Anaerobic marine amoeba</name>
    <dbReference type="NCBI Taxonomy" id="1746090"/>
    <lineage>
        <taxon>Eukaryota</taxon>
        <taxon>Metamonada</taxon>
        <taxon>Anaeramoebidae</taxon>
        <taxon>Anaeramoeba</taxon>
    </lineage>
</organism>
<dbReference type="InterPro" id="IPR013949">
    <property type="entry name" value="Utp6"/>
</dbReference>
<dbReference type="Gene3D" id="1.25.40.10">
    <property type="entry name" value="Tetratricopeptide repeat domain"/>
    <property type="match status" value="2"/>
</dbReference>
<protein>
    <submittedName>
        <fullName evidence="2">U3 small nucleolar RNA-associated protein</fullName>
    </submittedName>
</protein>
<dbReference type="InterPro" id="IPR011990">
    <property type="entry name" value="TPR-like_helical_dom_sf"/>
</dbReference>
<dbReference type="PANTHER" id="PTHR23271">
    <property type="entry name" value="HEPATOCELLULAR CARCINOMA-ASSOCIATED ANTIGEN 66"/>
    <property type="match status" value="1"/>
</dbReference>
<keyword evidence="3" id="KW-1185">Reference proteome</keyword>
<evidence type="ECO:0000313" key="2">
    <source>
        <dbReference type="EMBL" id="KAJ5069455.1"/>
    </source>
</evidence>
<dbReference type="SMART" id="SM00386">
    <property type="entry name" value="HAT"/>
    <property type="match status" value="4"/>
</dbReference>